<dbReference type="OrthoDB" id="9795712at2"/>
<proteinExistence type="predicted"/>
<dbReference type="Proteomes" id="UP000183107">
    <property type="component" value="Unassembled WGS sequence"/>
</dbReference>
<dbReference type="InterPro" id="IPR036188">
    <property type="entry name" value="FAD/NAD-bd_sf"/>
</dbReference>
<keyword evidence="2" id="KW-0560">Oxidoreductase</keyword>
<evidence type="ECO:0000313" key="5">
    <source>
        <dbReference type="Proteomes" id="UP000183107"/>
    </source>
</evidence>
<feature type="domain" description="FAD/NAD(P)-binding" evidence="3">
    <location>
        <begin position="14"/>
        <end position="302"/>
    </location>
</feature>
<keyword evidence="5" id="KW-1185">Reference proteome</keyword>
<protein>
    <submittedName>
        <fullName evidence="4">Thioredoxin reductase (NADPH)</fullName>
    </submittedName>
</protein>
<dbReference type="AlphaFoldDB" id="A0A1I4YJ80"/>
<evidence type="ECO:0000256" key="1">
    <source>
        <dbReference type="ARBA" id="ARBA00022630"/>
    </source>
</evidence>
<gene>
    <name evidence="4" type="ORF">SAMN05216386_0727</name>
</gene>
<accession>A0A1I4YJ80</accession>
<dbReference type="PRINTS" id="PR00368">
    <property type="entry name" value="FADPNR"/>
</dbReference>
<dbReference type="Gene3D" id="3.50.50.60">
    <property type="entry name" value="FAD/NAD(P)-binding domain"/>
    <property type="match status" value="2"/>
</dbReference>
<reference evidence="5" key="1">
    <citation type="submission" date="2016-10" db="EMBL/GenBank/DDBJ databases">
        <authorList>
            <person name="Varghese N."/>
        </authorList>
    </citation>
    <scope>NUCLEOTIDE SEQUENCE [LARGE SCALE GENOMIC DNA]</scope>
    <source>
        <strain evidence="5">Nsp8</strain>
    </source>
</reference>
<dbReference type="EMBL" id="FOVJ01000001">
    <property type="protein sequence ID" value="SFN38091.1"/>
    <property type="molecule type" value="Genomic_DNA"/>
</dbReference>
<evidence type="ECO:0000313" key="4">
    <source>
        <dbReference type="EMBL" id="SFN38091.1"/>
    </source>
</evidence>
<name>A0A1I4YJ80_9PROT</name>
<dbReference type="PANTHER" id="PTHR48105">
    <property type="entry name" value="THIOREDOXIN REDUCTASE 1-RELATED-RELATED"/>
    <property type="match status" value="1"/>
</dbReference>
<dbReference type="InterPro" id="IPR023753">
    <property type="entry name" value="FAD/NAD-binding_dom"/>
</dbReference>
<evidence type="ECO:0000259" key="3">
    <source>
        <dbReference type="Pfam" id="PF07992"/>
    </source>
</evidence>
<organism evidence="4 5">
    <name type="scientific">Nitrosospira briensis</name>
    <dbReference type="NCBI Taxonomy" id="35799"/>
    <lineage>
        <taxon>Bacteria</taxon>
        <taxon>Pseudomonadati</taxon>
        <taxon>Pseudomonadota</taxon>
        <taxon>Betaproteobacteria</taxon>
        <taxon>Nitrosomonadales</taxon>
        <taxon>Nitrosomonadaceae</taxon>
        <taxon>Nitrosospira</taxon>
    </lineage>
</organism>
<dbReference type="GO" id="GO:0016491">
    <property type="term" value="F:oxidoreductase activity"/>
    <property type="evidence" value="ECO:0007669"/>
    <property type="project" value="UniProtKB-KW"/>
</dbReference>
<dbReference type="Pfam" id="PF07992">
    <property type="entry name" value="Pyr_redox_2"/>
    <property type="match status" value="1"/>
</dbReference>
<dbReference type="SUPFAM" id="SSF51905">
    <property type="entry name" value="FAD/NAD(P)-binding domain"/>
    <property type="match status" value="1"/>
</dbReference>
<dbReference type="PRINTS" id="PR00469">
    <property type="entry name" value="PNDRDTASEII"/>
</dbReference>
<dbReference type="InterPro" id="IPR050097">
    <property type="entry name" value="Ferredoxin-NADP_redctase_2"/>
</dbReference>
<dbReference type="RefSeq" id="WP_074794730.1">
    <property type="nucleotide sequence ID" value="NZ_FOVJ01000001.1"/>
</dbReference>
<evidence type="ECO:0000256" key="2">
    <source>
        <dbReference type="ARBA" id="ARBA00023002"/>
    </source>
</evidence>
<keyword evidence="1" id="KW-0285">Flavoprotein</keyword>
<sequence>MKSPQHDPSRPAECLIIGGGPAGLTAAIYLARFRRGVVVVDSGCSRASLINASHNYPGFPEGIVGTELLQRLRDQAAHYEVRLEFGEVTGLTRAGNLFEATTQNDAGAADGNTLPSFRAASILLATGTADTIRNIPDWMTGVRRGIIRLCPICDAYEAREQAIAVMSSSAKRGVNHALFLKTYTDTVTLIHMADATLAKTEQKTLRRAKITLIEDVHAEVRIAEQSQPAVRLSSGEELYFDVIYPMLGESPRSELATRMGARCNKTGNLLVNRHQRTTVPGLYAAGDVVNELSQISVATGQAAIAATDIHNWLNRTPF</sequence>